<evidence type="ECO:0000259" key="1">
    <source>
        <dbReference type="Pfam" id="PF12680"/>
    </source>
</evidence>
<dbReference type="AlphaFoldDB" id="A0A6J6HQI9"/>
<dbReference type="InterPro" id="IPR037401">
    <property type="entry name" value="SnoaL-like"/>
</dbReference>
<dbReference type="EMBL" id="CAEZUO010000092">
    <property type="protein sequence ID" value="CAB4615267.1"/>
    <property type="molecule type" value="Genomic_DNA"/>
</dbReference>
<organism evidence="2">
    <name type="scientific">freshwater metagenome</name>
    <dbReference type="NCBI Taxonomy" id="449393"/>
    <lineage>
        <taxon>unclassified sequences</taxon>
        <taxon>metagenomes</taxon>
        <taxon>ecological metagenomes</taxon>
    </lineage>
</organism>
<feature type="domain" description="SnoaL-like" evidence="1">
    <location>
        <begin position="13"/>
        <end position="115"/>
    </location>
</feature>
<gene>
    <name evidence="2" type="ORF">UFOPK1827_01558</name>
</gene>
<name>A0A6J6HQI9_9ZZZZ</name>
<protein>
    <submittedName>
        <fullName evidence="2">Unannotated protein</fullName>
    </submittedName>
</protein>
<sequence>MTELSSHPAVAAVQQHAGNWNAQDRTAWLALFDDSVTFEDPVGKAPKVGRAAAEGSWDNSFTEGRVWTLHPQRIIPGGSHEAAVEMLNKGTLHGELVELRGMEIYKVNDAGKIISVRAFFEQPTDFELNPFFVPEG</sequence>
<evidence type="ECO:0000313" key="2">
    <source>
        <dbReference type="EMBL" id="CAB4615267.1"/>
    </source>
</evidence>
<dbReference type="SUPFAM" id="SSF54427">
    <property type="entry name" value="NTF2-like"/>
    <property type="match status" value="1"/>
</dbReference>
<dbReference type="Gene3D" id="3.10.450.50">
    <property type="match status" value="1"/>
</dbReference>
<accession>A0A6J6HQI9</accession>
<dbReference type="Pfam" id="PF12680">
    <property type="entry name" value="SnoaL_2"/>
    <property type="match status" value="1"/>
</dbReference>
<proteinExistence type="predicted"/>
<reference evidence="2" key="1">
    <citation type="submission" date="2020-05" db="EMBL/GenBank/DDBJ databases">
        <authorList>
            <person name="Chiriac C."/>
            <person name="Salcher M."/>
            <person name="Ghai R."/>
            <person name="Kavagutti S V."/>
        </authorList>
    </citation>
    <scope>NUCLEOTIDE SEQUENCE</scope>
</reference>
<dbReference type="InterPro" id="IPR032710">
    <property type="entry name" value="NTF2-like_dom_sf"/>
</dbReference>